<organism evidence="2 3">
    <name type="scientific">Actinoallomurus oryzae</name>
    <dbReference type="NCBI Taxonomy" id="502180"/>
    <lineage>
        <taxon>Bacteria</taxon>
        <taxon>Bacillati</taxon>
        <taxon>Actinomycetota</taxon>
        <taxon>Actinomycetes</taxon>
        <taxon>Streptosporangiales</taxon>
        <taxon>Thermomonosporaceae</taxon>
        <taxon>Actinoallomurus</taxon>
    </lineage>
</organism>
<comment type="caution">
    <text evidence="2">The sequence shown here is derived from an EMBL/GenBank/DDBJ whole genome shotgun (WGS) entry which is preliminary data.</text>
</comment>
<feature type="region of interest" description="Disordered" evidence="1">
    <location>
        <begin position="301"/>
        <end position="339"/>
    </location>
</feature>
<dbReference type="EMBL" id="BAABHF010000024">
    <property type="protein sequence ID" value="GAA4499177.1"/>
    <property type="molecule type" value="Genomic_DNA"/>
</dbReference>
<evidence type="ECO:0000313" key="3">
    <source>
        <dbReference type="Proteomes" id="UP001500503"/>
    </source>
</evidence>
<feature type="region of interest" description="Disordered" evidence="1">
    <location>
        <begin position="87"/>
        <end position="121"/>
    </location>
</feature>
<name>A0ABP8QAS4_9ACTN</name>
<protein>
    <submittedName>
        <fullName evidence="2">Uncharacterized protein</fullName>
    </submittedName>
</protein>
<reference evidence="3" key="1">
    <citation type="journal article" date="2019" name="Int. J. Syst. Evol. Microbiol.">
        <title>The Global Catalogue of Microorganisms (GCM) 10K type strain sequencing project: providing services to taxonomists for standard genome sequencing and annotation.</title>
        <authorList>
            <consortium name="The Broad Institute Genomics Platform"/>
            <consortium name="The Broad Institute Genome Sequencing Center for Infectious Disease"/>
            <person name="Wu L."/>
            <person name="Ma J."/>
        </authorList>
    </citation>
    <scope>NUCLEOTIDE SEQUENCE [LARGE SCALE GENOMIC DNA]</scope>
    <source>
        <strain evidence="3">JCM 17933</strain>
    </source>
</reference>
<feature type="compositionally biased region" description="Basic residues" evidence="1">
    <location>
        <begin position="28"/>
        <end position="52"/>
    </location>
</feature>
<feature type="compositionally biased region" description="Basic and acidic residues" evidence="1">
    <location>
        <begin position="328"/>
        <end position="339"/>
    </location>
</feature>
<proteinExistence type="predicted"/>
<keyword evidence="3" id="KW-1185">Reference proteome</keyword>
<feature type="compositionally biased region" description="Basic and acidic residues" evidence="1">
    <location>
        <begin position="1"/>
        <end position="10"/>
    </location>
</feature>
<feature type="compositionally biased region" description="Basic and acidic residues" evidence="1">
    <location>
        <begin position="301"/>
        <end position="312"/>
    </location>
</feature>
<accession>A0ABP8QAS4</accession>
<gene>
    <name evidence="2" type="ORF">GCM10023191_045580</name>
</gene>
<dbReference type="Proteomes" id="UP001500503">
    <property type="component" value="Unassembled WGS sequence"/>
</dbReference>
<evidence type="ECO:0000256" key="1">
    <source>
        <dbReference type="SAM" id="MobiDB-lite"/>
    </source>
</evidence>
<evidence type="ECO:0000313" key="2">
    <source>
        <dbReference type="EMBL" id="GAA4499177.1"/>
    </source>
</evidence>
<sequence length="339" mass="36526">MPGEPDHLSFDEDFVNSAAFTEPSARERGRRPGWRKRRRLARAERRRRRAAGRQRPGTGSRAKTTVTVLVVLVACAAVGALGWKVRGGRGLSPETTPVRRGAVPTLSATDPFEGSPAASYADGAAGITPPPATATGGLSARNVEAAYARTRKRLVAAGLDRRTLLGGSPDALARAVGPDERSYFVNNLNNPDLDKRTRSWAVTFAPNTAALSGPVIKVHGTMSAHPSTVSGVRGAGVRFDYLFVYPIQRPGAPATLERLVVRLSGELVFYSRGGTLHGHTSRWEVFSDPARCDVRDGFIHPSYHDSAPERSPRTGSVRDPYDQSRPVTGDEKCYRSSGT</sequence>
<feature type="region of interest" description="Disordered" evidence="1">
    <location>
        <begin position="1"/>
        <end position="61"/>
    </location>
</feature>